<feature type="transmembrane region" description="Helical" evidence="6">
    <location>
        <begin position="220"/>
        <end position="240"/>
    </location>
</feature>
<keyword evidence="2" id="KW-1003">Cell membrane</keyword>
<comment type="subcellular location">
    <subcellularLocation>
        <location evidence="1">Cell membrane</location>
        <topology evidence="1">Multi-pass membrane protein</topology>
    </subcellularLocation>
</comment>
<dbReference type="eggNOG" id="COG0392">
    <property type="taxonomic scope" value="Bacteria"/>
</dbReference>
<reference evidence="7 8" key="1">
    <citation type="submission" date="2013-12" db="EMBL/GenBank/DDBJ databases">
        <authorList>
            <consortium name="DOE Joint Genome Institute"/>
            <person name="Eisen J."/>
            <person name="Huntemann M."/>
            <person name="Han J."/>
            <person name="Chen A."/>
            <person name="Kyrpides N."/>
            <person name="Mavromatis K."/>
            <person name="Markowitz V."/>
            <person name="Palaniappan K."/>
            <person name="Ivanova N."/>
            <person name="Schaumberg A."/>
            <person name="Pati A."/>
            <person name="Liolios K."/>
            <person name="Nordberg H.P."/>
            <person name="Cantor M.N."/>
            <person name="Hua S.X."/>
            <person name="Woyke T."/>
        </authorList>
    </citation>
    <scope>NUCLEOTIDE SEQUENCE [LARGE SCALE GENOMIC DNA]</scope>
    <source>
        <strain evidence="8">DSM 19437</strain>
    </source>
</reference>
<organism evidence="7 8">
    <name type="scientific">Niabella soli DSM 19437</name>
    <dbReference type="NCBI Taxonomy" id="929713"/>
    <lineage>
        <taxon>Bacteria</taxon>
        <taxon>Pseudomonadati</taxon>
        <taxon>Bacteroidota</taxon>
        <taxon>Chitinophagia</taxon>
        <taxon>Chitinophagales</taxon>
        <taxon>Chitinophagaceae</taxon>
        <taxon>Niabella</taxon>
    </lineage>
</organism>
<keyword evidence="8" id="KW-1185">Reference proteome</keyword>
<keyword evidence="3 6" id="KW-0812">Transmembrane</keyword>
<dbReference type="GO" id="GO:0005886">
    <property type="term" value="C:plasma membrane"/>
    <property type="evidence" value="ECO:0007669"/>
    <property type="project" value="UniProtKB-SubCell"/>
</dbReference>
<accession>W0F5J5</accession>
<feature type="transmembrane region" description="Helical" evidence="6">
    <location>
        <begin position="185"/>
        <end position="208"/>
    </location>
</feature>
<keyword evidence="5 6" id="KW-0472">Membrane</keyword>
<dbReference type="HOGENOM" id="CLU_048072_2_2_10"/>
<evidence type="ECO:0000313" key="7">
    <source>
        <dbReference type="EMBL" id="AHF16729.1"/>
    </source>
</evidence>
<dbReference type="PANTHER" id="PTHR40277:SF1">
    <property type="entry name" value="BLL5419 PROTEIN"/>
    <property type="match status" value="1"/>
</dbReference>
<protein>
    <recommendedName>
        <fullName evidence="9">Lysylphosphatidylglycerol synthetase</fullName>
    </recommendedName>
</protein>
<evidence type="ECO:0000256" key="3">
    <source>
        <dbReference type="ARBA" id="ARBA00022692"/>
    </source>
</evidence>
<feature type="transmembrane region" description="Helical" evidence="6">
    <location>
        <begin position="50"/>
        <end position="73"/>
    </location>
</feature>
<dbReference type="InterPro" id="IPR022791">
    <property type="entry name" value="L-PG_synthase/AglD"/>
</dbReference>
<sequence>MDGNNGKKAWSVLKPLLKVGFTILALWLVYTKVDIAALQRLWKEANPWWLGPAVTAFVICQLVTSVRLLHFFHNIGLPISARSNFRLYLLGMFYNLFLPGGIGGDGYKIIVLKQRYPFTTRKEVFSAVFFDRLSGLWALCLLVALFSTVLPRIQQYSRWILPAVAVGTVIYYGVLRRFFKKISQHFVRIHLIALGTQLLQLVTVAFILKALGCSASYWPYFVIFLASSLASLFPFSIGGLGAREVVIVWGATTLGLDKDLAVSISLSFYIITMTMALTAIPVLFRKEQVQPEAASEQTTNA</sequence>
<evidence type="ECO:0000256" key="5">
    <source>
        <dbReference type="ARBA" id="ARBA00023136"/>
    </source>
</evidence>
<evidence type="ECO:0000256" key="2">
    <source>
        <dbReference type="ARBA" id="ARBA00022475"/>
    </source>
</evidence>
<evidence type="ECO:0000256" key="4">
    <source>
        <dbReference type="ARBA" id="ARBA00022989"/>
    </source>
</evidence>
<dbReference type="KEGG" id="nso:NIASO_19205"/>
<feature type="transmembrane region" description="Helical" evidence="6">
    <location>
        <begin position="12"/>
        <end position="30"/>
    </location>
</feature>
<dbReference type="Pfam" id="PF03706">
    <property type="entry name" value="LPG_synthase_TM"/>
    <property type="match status" value="1"/>
</dbReference>
<gene>
    <name evidence="7" type="ORF">NIASO_19205</name>
</gene>
<dbReference type="OrthoDB" id="1123508at2"/>
<dbReference type="EMBL" id="CP007035">
    <property type="protein sequence ID" value="AHF16729.1"/>
    <property type="molecule type" value="Genomic_DNA"/>
</dbReference>
<feature type="transmembrane region" description="Helical" evidence="6">
    <location>
        <begin position="159"/>
        <end position="179"/>
    </location>
</feature>
<dbReference type="PANTHER" id="PTHR40277">
    <property type="entry name" value="BLL5419 PROTEIN"/>
    <property type="match status" value="1"/>
</dbReference>
<evidence type="ECO:0008006" key="9">
    <source>
        <dbReference type="Google" id="ProtNLM"/>
    </source>
</evidence>
<feature type="transmembrane region" description="Helical" evidence="6">
    <location>
        <begin position="124"/>
        <end position="147"/>
    </location>
</feature>
<dbReference type="STRING" id="929713.NIASO_19205"/>
<keyword evidence="4 6" id="KW-1133">Transmembrane helix</keyword>
<dbReference type="AlphaFoldDB" id="W0F5J5"/>
<feature type="transmembrane region" description="Helical" evidence="6">
    <location>
        <begin position="85"/>
        <end position="104"/>
    </location>
</feature>
<proteinExistence type="predicted"/>
<feature type="transmembrane region" description="Helical" evidence="6">
    <location>
        <begin position="260"/>
        <end position="284"/>
    </location>
</feature>
<dbReference type="RefSeq" id="WP_008588273.1">
    <property type="nucleotide sequence ID" value="NZ_CP007035.1"/>
</dbReference>
<evidence type="ECO:0000256" key="6">
    <source>
        <dbReference type="SAM" id="Phobius"/>
    </source>
</evidence>
<dbReference type="Proteomes" id="UP000003586">
    <property type="component" value="Chromosome"/>
</dbReference>
<evidence type="ECO:0000256" key="1">
    <source>
        <dbReference type="ARBA" id="ARBA00004651"/>
    </source>
</evidence>
<evidence type="ECO:0000313" key="8">
    <source>
        <dbReference type="Proteomes" id="UP000003586"/>
    </source>
</evidence>
<name>W0F5J5_9BACT</name>